<evidence type="ECO:0000313" key="1">
    <source>
        <dbReference type="EMBL" id="RHW26204.1"/>
    </source>
</evidence>
<dbReference type="AlphaFoldDB" id="A0A417Y0V9"/>
<evidence type="ECO:0000313" key="2">
    <source>
        <dbReference type="Proteomes" id="UP000283644"/>
    </source>
</evidence>
<protein>
    <submittedName>
        <fullName evidence="1">Uncharacterized protein</fullName>
    </submittedName>
</protein>
<accession>A0A417Y0V9</accession>
<reference evidence="1 2" key="1">
    <citation type="submission" date="2018-09" db="EMBL/GenBank/DDBJ databases">
        <title>Genome sequencing of Nocardioides immobilis CCTCC AB 2017083 for comparison to Nocardioides silvaticus.</title>
        <authorList>
            <person name="Li C."/>
            <person name="Wang G."/>
        </authorList>
    </citation>
    <scope>NUCLEOTIDE SEQUENCE [LARGE SCALE GENOMIC DNA]</scope>
    <source>
        <strain evidence="1 2">CCTCC AB 2017083</strain>
    </source>
</reference>
<proteinExistence type="predicted"/>
<sequence length="42" mass="4577">MCHEIDDRIDDEMASGGFIMVGVNAHQREEEEVPGPSSSTPC</sequence>
<organism evidence="1 2">
    <name type="scientific">Nocardioides immobilis</name>
    <dbReference type="NCBI Taxonomy" id="2049295"/>
    <lineage>
        <taxon>Bacteria</taxon>
        <taxon>Bacillati</taxon>
        <taxon>Actinomycetota</taxon>
        <taxon>Actinomycetes</taxon>
        <taxon>Propionibacteriales</taxon>
        <taxon>Nocardioidaceae</taxon>
        <taxon>Nocardioides</taxon>
    </lineage>
</organism>
<comment type="caution">
    <text evidence="1">The sequence shown here is derived from an EMBL/GenBank/DDBJ whole genome shotgun (WGS) entry which is preliminary data.</text>
</comment>
<dbReference type="Proteomes" id="UP000283644">
    <property type="component" value="Unassembled WGS sequence"/>
</dbReference>
<keyword evidence="2" id="KW-1185">Reference proteome</keyword>
<name>A0A417Y0V9_9ACTN</name>
<gene>
    <name evidence="1" type="ORF">D0Z08_14605</name>
</gene>
<dbReference type="EMBL" id="QXGH01000018">
    <property type="protein sequence ID" value="RHW26204.1"/>
    <property type="molecule type" value="Genomic_DNA"/>
</dbReference>